<protein>
    <submittedName>
        <fullName evidence="1">Uncharacterized protein</fullName>
    </submittedName>
</protein>
<evidence type="ECO:0000313" key="2">
    <source>
        <dbReference type="Proteomes" id="UP000308133"/>
    </source>
</evidence>
<dbReference type="Proteomes" id="UP000308133">
    <property type="component" value="Unassembled WGS sequence"/>
</dbReference>
<dbReference type="EMBL" id="PTQR01000021">
    <property type="protein sequence ID" value="TKX26019.1"/>
    <property type="molecule type" value="Genomic_DNA"/>
</dbReference>
<evidence type="ECO:0000313" key="1">
    <source>
        <dbReference type="EMBL" id="TKX26019.1"/>
    </source>
</evidence>
<name>A0A4U7B4Z8_9PEZI</name>
<proteinExistence type="predicted"/>
<dbReference type="AlphaFoldDB" id="A0A4U7B4Z8"/>
<organism evidence="1 2">
    <name type="scientific">Elsinoe australis</name>
    <dbReference type="NCBI Taxonomy" id="40998"/>
    <lineage>
        <taxon>Eukaryota</taxon>
        <taxon>Fungi</taxon>
        <taxon>Dikarya</taxon>
        <taxon>Ascomycota</taxon>
        <taxon>Pezizomycotina</taxon>
        <taxon>Dothideomycetes</taxon>
        <taxon>Dothideomycetidae</taxon>
        <taxon>Myriangiales</taxon>
        <taxon>Elsinoaceae</taxon>
        <taxon>Elsinoe</taxon>
    </lineage>
</organism>
<gene>
    <name evidence="1" type="ORF">C1H76_1866</name>
</gene>
<comment type="caution">
    <text evidence="1">The sequence shown here is derived from an EMBL/GenBank/DDBJ whole genome shotgun (WGS) entry which is preliminary data.</text>
</comment>
<sequence length="120" mass="13563">MVRGGARWLAERDPTCVMERTSEAQVIGYDTMVLTSTADRFESAGRDWLERDKEGIVLCFVVTLRDNILCDAFVESMNIYVPSKNICAYDYKYAMYGPDSRAEFNSISTRTGKSCETTSN</sequence>
<reference evidence="1 2" key="1">
    <citation type="submission" date="2018-02" db="EMBL/GenBank/DDBJ databases">
        <title>Draft genome sequences of Elsinoe sp., causing black scab on jojoba.</title>
        <authorList>
            <person name="Stodart B."/>
            <person name="Jeffress S."/>
            <person name="Ash G."/>
            <person name="Arun Chinnappa K."/>
        </authorList>
    </citation>
    <scope>NUCLEOTIDE SEQUENCE [LARGE SCALE GENOMIC DNA]</scope>
    <source>
        <strain evidence="1 2">Hillstone_2</strain>
    </source>
</reference>
<accession>A0A4U7B4Z8</accession>